<evidence type="ECO:0000313" key="9">
    <source>
        <dbReference type="Proteomes" id="UP000076830"/>
    </source>
</evidence>
<feature type="transmembrane region" description="Helical" evidence="6">
    <location>
        <begin position="88"/>
        <end position="111"/>
    </location>
</feature>
<evidence type="ECO:0000256" key="2">
    <source>
        <dbReference type="ARBA" id="ARBA00009399"/>
    </source>
</evidence>
<feature type="transmembrane region" description="Helical" evidence="6">
    <location>
        <begin position="20"/>
        <end position="44"/>
    </location>
</feature>
<comment type="subcellular location">
    <subcellularLocation>
        <location evidence="1">Membrane</location>
        <topology evidence="1">Multi-pass membrane protein</topology>
    </subcellularLocation>
</comment>
<feature type="domain" description="GtrA/DPMS transmembrane" evidence="7">
    <location>
        <begin position="23"/>
        <end position="141"/>
    </location>
</feature>
<dbReference type="Pfam" id="PF04138">
    <property type="entry name" value="GtrA_DPMS_TM"/>
    <property type="match status" value="1"/>
</dbReference>
<dbReference type="RefSeq" id="WP_067644784.1">
    <property type="nucleotide sequence ID" value="NZ_CP015249.1"/>
</dbReference>
<feature type="transmembrane region" description="Helical" evidence="6">
    <location>
        <begin position="117"/>
        <end position="135"/>
    </location>
</feature>
<evidence type="ECO:0000256" key="5">
    <source>
        <dbReference type="ARBA" id="ARBA00023136"/>
    </source>
</evidence>
<keyword evidence="4 6" id="KW-1133">Transmembrane helix</keyword>
<evidence type="ECO:0000313" key="8">
    <source>
        <dbReference type="EMBL" id="ANB16993.1"/>
    </source>
</evidence>
<dbReference type="AlphaFoldDB" id="A0A160DTQ2"/>
<dbReference type="Proteomes" id="UP000076830">
    <property type="component" value="Chromosome"/>
</dbReference>
<name>A0A160DTQ2_9GAMM</name>
<dbReference type="PANTHER" id="PTHR38459:SF1">
    <property type="entry name" value="PROPHAGE BACTOPRENOL-LINKED GLUCOSE TRANSLOCASE HOMOLOG"/>
    <property type="match status" value="1"/>
</dbReference>
<evidence type="ECO:0000256" key="3">
    <source>
        <dbReference type="ARBA" id="ARBA00022692"/>
    </source>
</evidence>
<keyword evidence="5 6" id="KW-0472">Membrane</keyword>
<organism evidence="8 9">
    <name type="scientific">Dokdonella koreensis DS-123</name>
    <dbReference type="NCBI Taxonomy" id="1300342"/>
    <lineage>
        <taxon>Bacteria</taxon>
        <taxon>Pseudomonadati</taxon>
        <taxon>Pseudomonadota</taxon>
        <taxon>Gammaproteobacteria</taxon>
        <taxon>Lysobacterales</taxon>
        <taxon>Rhodanobacteraceae</taxon>
        <taxon>Dokdonella</taxon>
    </lineage>
</organism>
<evidence type="ECO:0000256" key="6">
    <source>
        <dbReference type="SAM" id="Phobius"/>
    </source>
</evidence>
<dbReference type="EMBL" id="CP015249">
    <property type="protein sequence ID" value="ANB16993.1"/>
    <property type="molecule type" value="Genomic_DNA"/>
</dbReference>
<dbReference type="InterPro" id="IPR051401">
    <property type="entry name" value="GtrA_CellWall_Glycosyl"/>
</dbReference>
<dbReference type="GO" id="GO:0005886">
    <property type="term" value="C:plasma membrane"/>
    <property type="evidence" value="ECO:0007669"/>
    <property type="project" value="TreeGrafter"/>
</dbReference>
<feature type="transmembrane region" description="Helical" evidence="6">
    <location>
        <begin position="50"/>
        <end position="67"/>
    </location>
</feature>
<reference evidence="8 9" key="1">
    <citation type="submission" date="2016-04" db="EMBL/GenBank/DDBJ databases">
        <title>Complete genome sequence of Dokdonella koreensis DS-123T.</title>
        <authorList>
            <person name="Kim J.F."/>
            <person name="Lee H."/>
            <person name="Kwak M.-J."/>
        </authorList>
    </citation>
    <scope>NUCLEOTIDE SEQUENCE [LARGE SCALE GENOMIC DNA]</scope>
    <source>
        <strain evidence="8 9">DS-123</strain>
    </source>
</reference>
<comment type="similarity">
    <text evidence="2">Belongs to the GtrA family.</text>
</comment>
<keyword evidence="9" id="KW-1185">Reference proteome</keyword>
<dbReference type="InterPro" id="IPR007267">
    <property type="entry name" value="GtrA_DPMS_TM"/>
</dbReference>
<keyword evidence="3 6" id="KW-0812">Transmembrane</keyword>
<evidence type="ECO:0000256" key="1">
    <source>
        <dbReference type="ARBA" id="ARBA00004141"/>
    </source>
</evidence>
<evidence type="ECO:0000256" key="4">
    <source>
        <dbReference type="ARBA" id="ARBA00022989"/>
    </source>
</evidence>
<dbReference type="GO" id="GO:0000271">
    <property type="term" value="P:polysaccharide biosynthetic process"/>
    <property type="evidence" value="ECO:0007669"/>
    <property type="project" value="InterPro"/>
</dbReference>
<protein>
    <submittedName>
        <fullName evidence="8">GtrA family protein</fullName>
    </submittedName>
</protein>
<dbReference type="KEGG" id="dko:I596_963"/>
<dbReference type="STRING" id="1300342.I596_963"/>
<evidence type="ECO:0000259" key="7">
    <source>
        <dbReference type="Pfam" id="PF04138"/>
    </source>
</evidence>
<dbReference type="OrthoDB" id="7926501at2"/>
<gene>
    <name evidence="8" type="ORF">I596_963</name>
</gene>
<proteinExistence type="inferred from homology"/>
<accession>A0A160DTQ2</accession>
<dbReference type="PANTHER" id="PTHR38459">
    <property type="entry name" value="PROPHAGE BACTOPRENOL-LINKED GLUCOSE TRANSLOCASE HOMOLOG"/>
    <property type="match status" value="1"/>
</dbReference>
<sequence>MASPEPSRTRRERSAAARVLLLFAVGGVIGFLIDATIVQVLVKWAGWNPYLTRLLSFLVAATGTWLFNRTYTFSADRRYGVFGEWARYLLAMSGGFAVNYGLYSLLVFHYAGIRAQPVIAVAAGSLAGMVVNFVSSRFWIFRKRSETAEQSPLD</sequence>